<accession>A0A9J2P615</accession>
<evidence type="ECO:0000313" key="2">
    <source>
        <dbReference type="WBParaSite" id="ALUE_0000513601-mRNA-1"/>
    </source>
</evidence>
<evidence type="ECO:0000313" key="1">
    <source>
        <dbReference type="Proteomes" id="UP000036681"/>
    </source>
</evidence>
<reference evidence="2" key="1">
    <citation type="submission" date="2023-03" db="UniProtKB">
        <authorList>
            <consortium name="WormBaseParasite"/>
        </authorList>
    </citation>
    <scope>IDENTIFICATION</scope>
</reference>
<name>A0A9J2P615_ASCLU</name>
<sequence>MPNFSDFLPDILLAIMGLLGLVRIERFLDAFAAMAALLEEDVEELYYEVGLFIQERWREDFAALDVHGRGLQYFVCRLAHCGVSGREFETVADWKRHVALARSHIKDAFCGNCGHHLVVPPGIDAANLKAFMTAHKEERCVGASKTTIRQRHAEVTRLEGLMRNTSHIFVPGSTAQNIDASLSPQWTTKQSGSKWIVHRMTPLSARQLGSSSDDQLFILDYSLLTVHQEIRSRTSDSASEKGLFYIANTQCNLVAQLWTPSQGRTQVD</sequence>
<dbReference type="Proteomes" id="UP000036681">
    <property type="component" value="Unplaced"/>
</dbReference>
<dbReference type="AlphaFoldDB" id="A0A9J2P615"/>
<organism evidence="1 2">
    <name type="scientific">Ascaris lumbricoides</name>
    <name type="common">Giant roundworm</name>
    <dbReference type="NCBI Taxonomy" id="6252"/>
    <lineage>
        <taxon>Eukaryota</taxon>
        <taxon>Metazoa</taxon>
        <taxon>Ecdysozoa</taxon>
        <taxon>Nematoda</taxon>
        <taxon>Chromadorea</taxon>
        <taxon>Rhabditida</taxon>
        <taxon>Spirurina</taxon>
        <taxon>Ascaridomorpha</taxon>
        <taxon>Ascaridoidea</taxon>
        <taxon>Ascarididae</taxon>
        <taxon>Ascaris</taxon>
    </lineage>
</organism>
<dbReference type="WBParaSite" id="ALUE_0000513601-mRNA-1">
    <property type="protein sequence ID" value="ALUE_0000513601-mRNA-1"/>
    <property type="gene ID" value="ALUE_0000513601"/>
</dbReference>
<proteinExistence type="predicted"/>
<keyword evidence="1" id="KW-1185">Reference proteome</keyword>
<protein>
    <submittedName>
        <fullName evidence="2">Uncharacterized protein</fullName>
    </submittedName>
</protein>